<evidence type="ECO:0000313" key="3">
    <source>
        <dbReference type="EMBL" id="GJN87503.1"/>
    </source>
</evidence>
<keyword evidence="4" id="KW-1185">Reference proteome</keyword>
<feature type="transmembrane region" description="Helical" evidence="2">
    <location>
        <begin position="168"/>
        <end position="184"/>
    </location>
</feature>
<keyword evidence="2" id="KW-0472">Membrane</keyword>
<organism evidence="3 4">
    <name type="scientific">Rhodotorula paludigena</name>
    <dbReference type="NCBI Taxonomy" id="86838"/>
    <lineage>
        <taxon>Eukaryota</taxon>
        <taxon>Fungi</taxon>
        <taxon>Dikarya</taxon>
        <taxon>Basidiomycota</taxon>
        <taxon>Pucciniomycotina</taxon>
        <taxon>Microbotryomycetes</taxon>
        <taxon>Sporidiobolales</taxon>
        <taxon>Sporidiobolaceae</taxon>
        <taxon>Rhodotorula</taxon>
    </lineage>
</organism>
<evidence type="ECO:0000256" key="2">
    <source>
        <dbReference type="SAM" id="Phobius"/>
    </source>
</evidence>
<name>A0AAV5GFT5_9BASI</name>
<feature type="region of interest" description="Disordered" evidence="1">
    <location>
        <begin position="196"/>
        <end position="233"/>
    </location>
</feature>
<dbReference type="EMBL" id="BQKY01000001">
    <property type="protein sequence ID" value="GJN87503.1"/>
    <property type="molecule type" value="Genomic_DNA"/>
</dbReference>
<keyword evidence="2" id="KW-0812">Transmembrane</keyword>
<keyword evidence="2" id="KW-1133">Transmembrane helix</keyword>
<feature type="transmembrane region" description="Helical" evidence="2">
    <location>
        <begin position="122"/>
        <end position="148"/>
    </location>
</feature>
<evidence type="ECO:0000256" key="1">
    <source>
        <dbReference type="SAM" id="MobiDB-lite"/>
    </source>
</evidence>
<feature type="compositionally biased region" description="Low complexity" evidence="1">
    <location>
        <begin position="196"/>
        <end position="206"/>
    </location>
</feature>
<evidence type="ECO:0000313" key="4">
    <source>
        <dbReference type="Proteomes" id="UP001342314"/>
    </source>
</evidence>
<protein>
    <submittedName>
        <fullName evidence="3">Uncharacterized protein</fullName>
    </submittedName>
</protein>
<accession>A0AAV5GFT5</accession>
<feature type="transmembrane region" description="Helical" evidence="2">
    <location>
        <begin position="72"/>
        <end position="92"/>
    </location>
</feature>
<dbReference type="Proteomes" id="UP001342314">
    <property type="component" value="Unassembled WGS sequence"/>
</dbReference>
<sequence>MTPVCVIAVRRYHASLDTFEEIDEMLLRQAARFDTTFDMATDLGWMMPAFQRMQQQQQQELLKILRILYGLYGGWGLVLNIGFDVTAILHILSLRQLLCQTEALKIGDASGARQSRIFRKTYHTLVVVLITFTFIALGFTAVSFYVAIDINAAMNAAKSIQAVDLTMYYLYAVMGAPVAVLLLVRTIRSRQLSASAASGADGSGSSPPRRSTIFRRGGVTGLGSKHHGRNGGGRIGIDVSTVITVQNGRPGDIPSVRGEHEQFEMVPNARYFAQHAADKQEADSVDRKVQELYFLDLDDDKDVGSTRDGVEKA</sequence>
<comment type="caution">
    <text evidence="3">The sequence shown here is derived from an EMBL/GenBank/DDBJ whole genome shotgun (WGS) entry which is preliminary data.</text>
</comment>
<proteinExistence type="predicted"/>
<dbReference type="AlphaFoldDB" id="A0AAV5GFT5"/>
<gene>
    <name evidence="3" type="ORF">Rhopal_000452-T1</name>
</gene>
<reference evidence="3 4" key="1">
    <citation type="submission" date="2021-12" db="EMBL/GenBank/DDBJ databases">
        <title>High titer production of polyol ester of fatty acids by Rhodotorula paludigena BS15 towards product separation-free biomass refinery.</title>
        <authorList>
            <person name="Mano J."/>
            <person name="Ono H."/>
            <person name="Tanaka T."/>
            <person name="Naito K."/>
            <person name="Sushida H."/>
            <person name="Ike M."/>
            <person name="Tokuyasu K."/>
            <person name="Kitaoka M."/>
        </authorList>
    </citation>
    <scope>NUCLEOTIDE SEQUENCE [LARGE SCALE GENOMIC DNA]</scope>
    <source>
        <strain evidence="3 4">BS15</strain>
    </source>
</reference>